<name>A0A1Q6DTQ1_METT1</name>
<reference evidence="1" key="1">
    <citation type="submission" date="2016-12" db="EMBL/GenBank/DDBJ databases">
        <title>Discovery of methanogenic haloarchaea.</title>
        <authorList>
            <person name="Sorokin D.Y."/>
            <person name="Makarova K.S."/>
            <person name="Abbas B."/>
            <person name="Ferrer M."/>
            <person name="Golyshin P.N."/>
        </authorList>
    </citation>
    <scope>NUCLEOTIDE SEQUENCE [LARGE SCALE GENOMIC DNA]</scope>
    <source>
        <strain evidence="1">HMET1</strain>
    </source>
</reference>
<organism evidence="1 2">
    <name type="scientific">Methanohalarchaeum thermophilum</name>
    <dbReference type="NCBI Taxonomy" id="1903181"/>
    <lineage>
        <taxon>Archaea</taxon>
        <taxon>Methanobacteriati</taxon>
        <taxon>Methanobacteriota</taxon>
        <taxon>Methanonatronarchaeia</taxon>
        <taxon>Methanonatronarchaeales</taxon>
        <taxon>Methanonatronarchaeaceae</taxon>
        <taxon>Candidatus Methanohalarchaeum</taxon>
    </lineage>
</organism>
<proteinExistence type="predicted"/>
<keyword evidence="2" id="KW-1185">Reference proteome</keyword>
<protein>
    <submittedName>
        <fullName evidence="1">Uncharacterized protein</fullName>
    </submittedName>
</protein>
<evidence type="ECO:0000313" key="1">
    <source>
        <dbReference type="EMBL" id="OKY77708.1"/>
    </source>
</evidence>
<dbReference type="AlphaFoldDB" id="A0A1Q6DTQ1"/>
<dbReference type="EMBL" id="MSDW01000001">
    <property type="protein sequence ID" value="OKY77708.1"/>
    <property type="molecule type" value="Genomic_DNA"/>
</dbReference>
<dbReference type="Pfam" id="PF04009">
    <property type="entry name" value="DUF356"/>
    <property type="match status" value="1"/>
</dbReference>
<comment type="caution">
    <text evidence="1">The sequence shown here is derived from an EMBL/GenBank/DDBJ whole genome shotgun (WGS) entry which is preliminary data.</text>
</comment>
<evidence type="ECO:0000313" key="2">
    <source>
        <dbReference type="Proteomes" id="UP000185744"/>
    </source>
</evidence>
<accession>A0A1Q6DTQ1</accession>
<dbReference type="Proteomes" id="UP000185744">
    <property type="component" value="Unassembled WGS sequence"/>
</dbReference>
<dbReference type="InParanoid" id="A0A1Q6DTQ1"/>
<gene>
    <name evidence="1" type="ORF">BTN85_0176</name>
</gene>
<sequence>MVCFGLIRADDSEKLKKAIDSLDREIDVDLDKGPKRFNASRADDILTKVLDSPLKNECEYAALCKINEKASRAINIIQDTRPPAHIIILSQKHDVYDQVRNSYNKLRELNL</sequence>
<dbReference type="InterPro" id="IPR007154">
    <property type="entry name" value="DUF356"/>
</dbReference>